<protein>
    <submittedName>
        <fullName evidence="2">Uncharacterized protein</fullName>
    </submittedName>
</protein>
<feature type="signal peptide" evidence="1">
    <location>
        <begin position="1"/>
        <end position="23"/>
    </location>
</feature>
<comment type="caution">
    <text evidence="2">The sequence shown here is derived from an EMBL/GenBank/DDBJ whole genome shotgun (WGS) entry which is preliminary data.</text>
</comment>
<keyword evidence="3" id="KW-1185">Reference proteome</keyword>
<evidence type="ECO:0000313" key="3">
    <source>
        <dbReference type="Proteomes" id="UP000027647"/>
    </source>
</evidence>
<gene>
    <name evidence="2" type="ORF">EH31_09600</name>
</gene>
<proteinExistence type="predicted"/>
<reference evidence="2 3" key="1">
    <citation type="submission" date="2014-04" db="EMBL/GenBank/DDBJ databases">
        <title>A comprehensive comparison of genomes of Erythrobacter spp. strains.</title>
        <authorList>
            <person name="Zheng Q."/>
        </authorList>
    </citation>
    <scope>NUCLEOTIDE SEQUENCE [LARGE SCALE GENOMIC DNA]</scope>
    <source>
        <strain evidence="2 3">DSM 6997</strain>
    </source>
</reference>
<keyword evidence="1" id="KW-0732">Signal</keyword>
<dbReference type="AlphaFoldDB" id="A0A074MA84"/>
<sequence length="106" mass="11082">MRIGTALILSAQGLLTAASLTLAAFYPPEGSAAVLFDLNHSSPNRALAWSARHDLPLISFAQNGASPIVQLDGQISAFDAVKAGFLPVSAQPDLCRPNPNVEKIVS</sequence>
<dbReference type="EMBL" id="JMIW01000003">
    <property type="protein sequence ID" value="KEO90334.1"/>
    <property type="molecule type" value="Genomic_DNA"/>
</dbReference>
<evidence type="ECO:0000256" key="1">
    <source>
        <dbReference type="SAM" id="SignalP"/>
    </source>
</evidence>
<organism evidence="2 3">
    <name type="scientific">Erythrobacter longus</name>
    <dbReference type="NCBI Taxonomy" id="1044"/>
    <lineage>
        <taxon>Bacteria</taxon>
        <taxon>Pseudomonadati</taxon>
        <taxon>Pseudomonadota</taxon>
        <taxon>Alphaproteobacteria</taxon>
        <taxon>Sphingomonadales</taxon>
        <taxon>Erythrobacteraceae</taxon>
        <taxon>Erythrobacter/Porphyrobacter group</taxon>
        <taxon>Erythrobacter</taxon>
    </lineage>
</organism>
<evidence type="ECO:0000313" key="2">
    <source>
        <dbReference type="EMBL" id="KEO90334.1"/>
    </source>
</evidence>
<accession>A0A074MA84</accession>
<dbReference type="Proteomes" id="UP000027647">
    <property type="component" value="Unassembled WGS sequence"/>
</dbReference>
<dbReference type="STRING" id="1044.EH31_09600"/>
<name>A0A074MA84_ERYLO</name>
<feature type="chain" id="PRO_5001696911" evidence="1">
    <location>
        <begin position="24"/>
        <end position="106"/>
    </location>
</feature>